<comment type="caution">
    <text evidence="2">The sequence shown here is derived from an EMBL/GenBank/DDBJ whole genome shotgun (WGS) entry which is preliminary data.</text>
</comment>
<keyword evidence="3" id="KW-1185">Reference proteome</keyword>
<dbReference type="EMBL" id="JAMXMC010000011">
    <property type="protein sequence ID" value="MCO5978646.1"/>
    <property type="molecule type" value="Genomic_DNA"/>
</dbReference>
<protein>
    <submittedName>
        <fullName evidence="2">Uncharacterized protein</fullName>
    </submittedName>
</protein>
<accession>A0ABT1BR00</accession>
<reference evidence="2 3" key="1">
    <citation type="submission" date="2022-06" db="EMBL/GenBank/DDBJ databases">
        <title>Ideonella sp. NS12-5 Genome sequencing and assembly.</title>
        <authorList>
            <person name="Jung Y."/>
        </authorList>
    </citation>
    <scope>NUCLEOTIDE SEQUENCE [LARGE SCALE GENOMIC DNA]</scope>
    <source>
        <strain evidence="2 3">NS12-5</strain>
    </source>
</reference>
<evidence type="ECO:0000313" key="2">
    <source>
        <dbReference type="EMBL" id="MCO5978646.1"/>
    </source>
</evidence>
<sequence>MSDVPLPPRLGVAHRRRLRALWRSAGWPCHDLLEAELLVAGLLTRETDPQGRDTLRLTEAGLRLMTHDAQGHRSARSAHEGLVARVALEMHRAGRIVWQGLSLRAPVAAEVPELPLPAVPSVCDAETVPGPAQAAVRWVQAMPDVYSIRHTTREDWVEPVAHEIKVSRADLLSDLKKPAKGAAYAAVASQCWYVLAAGIGRAEEIPEAYGVMQAHPLAGQPGTFGALEVLRPAPRRPFVLPLALWMALARADARRFEDEAQTALSEESPARPPDAEGA</sequence>
<dbReference type="Proteomes" id="UP001204851">
    <property type="component" value="Unassembled WGS sequence"/>
</dbReference>
<organism evidence="2 3">
    <name type="scientific">Ideonella oryzae</name>
    <dbReference type="NCBI Taxonomy" id="2937441"/>
    <lineage>
        <taxon>Bacteria</taxon>
        <taxon>Pseudomonadati</taxon>
        <taxon>Pseudomonadota</taxon>
        <taxon>Betaproteobacteria</taxon>
        <taxon>Burkholderiales</taxon>
        <taxon>Sphaerotilaceae</taxon>
        <taxon>Ideonella</taxon>
    </lineage>
</organism>
<evidence type="ECO:0000313" key="3">
    <source>
        <dbReference type="Proteomes" id="UP001204851"/>
    </source>
</evidence>
<evidence type="ECO:0000256" key="1">
    <source>
        <dbReference type="SAM" id="MobiDB-lite"/>
    </source>
</evidence>
<gene>
    <name evidence="2" type="ORF">M0L44_18270</name>
</gene>
<feature type="region of interest" description="Disordered" evidence="1">
    <location>
        <begin position="257"/>
        <end position="278"/>
    </location>
</feature>
<proteinExistence type="predicted"/>
<name>A0ABT1BR00_9BURK</name>
<dbReference type="RefSeq" id="WP_252771368.1">
    <property type="nucleotide sequence ID" value="NZ_JAMXMC010000011.1"/>
</dbReference>